<organism evidence="3 4">
    <name type="scientific">Cladonia borealis</name>
    <dbReference type="NCBI Taxonomy" id="184061"/>
    <lineage>
        <taxon>Eukaryota</taxon>
        <taxon>Fungi</taxon>
        <taxon>Dikarya</taxon>
        <taxon>Ascomycota</taxon>
        <taxon>Pezizomycotina</taxon>
        <taxon>Lecanoromycetes</taxon>
        <taxon>OSLEUM clade</taxon>
        <taxon>Lecanoromycetidae</taxon>
        <taxon>Lecanorales</taxon>
        <taxon>Lecanorineae</taxon>
        <taxon>Cladoniaceae</taxon>
        <taxon>Cladonia</taxon>
    </lineage>
</organism>
<dbReference type="Gene3D" id="3.90.1300.10">
    <property type="entry name" value="Amidase signature (AS) domain"/>
    <property type="match status" value="1"/>
</dbReference>
<feature type="domain" description="Amidase" evidence="1">
    <location>
        <begin position="193"/>
        <end position="616"/>
    </location>
</feature>
<dbReference type="SUPFAM" id="SSF75304">
    <property type="entry name" value="Amidase signature (AS) enzymes"/>
    <property type="match status" value="1"/>
</dbReference>
<dbReference type="PANTHER" id="PTHR46310">
    <property type="entry name" value="AMIDASE 1"/>
    <property type="match status" value="1"/>
</dbReference>
<dbReference type="Pfam" id="PF26053">
    <property type="entry name" value="DUF8016"/>
    <property type="match status" value="1"/>
</dbReference>
<dbReference type="Proteomes" id="UP001166286">
    <property type="component" value="Unassembled WGS sequence"/>
</dbReference>
<evidence type="ECO:0008006" key="5">
    <source>
        <dbReference type="Google" id="ProtNLM"/>
    </source>
</evidence>
<evidence type="ECO:0000313" key="4">
    <source>
        <dbReference type="Proteomes" id="UP001166286"/>
    </source>
</evidence>
<reference evidence="3" key="1">
    <citation type="submission" date="2023-03" db="EMBL/GenBank/DDBJ databases">
        <title>Complete genome of Cladonia borealis.</title>
        <authorList>
            <person name="Park H."/>
        </authorList>
    </citation>
    <scope>NUCLEOTIDE SEQUENCE</scope>
    <source>
        <strain evidence="3">ANT050790</strain>
    </source>
</reference>
<dbReference type="InterPro" id="IPR058329">
    <property type="entry name" value="Arp1_N"/>
</dbReference>
<comment type="caution">
    <text evidence="3">The sequence shown here is derived from an EMBL/GenBank/DDBJ whole genome shotgun (WGS) entry which is preliminary data.</text>
</comment>
<feature type="domain" description="Scytalone dehydratase-like protein Arp1 N-terminal" evidence="2">
    <location>
        <begin position="54"/>
        <end position="113"/>
    </location>
</feature>
<proteinExistence type="predicted"/>
<dbReference type="AlphaFoldDB" id="A0AA39QSJ3"/>
<evidence type="ECO:0000259" key="1">
    <source>
        <dbReference type="Pfam" id="PF01425"/>
    </source>
</evidence>
<evidence type="ECO:0000313" key="3">
    <source>
        <dbReference type="EMBL" id="KAK0508375.1"/>
    </source>
</evidence>
<evidence type="ECO:0000259" key="2">
    <source>
        <dbReference type="Pfam" id="PF26053"/>
    </source>
</evidence>
<dbReference type="InterPro" id="IPR036928">
    <property type="entry name" value="AS_sf"/>
</dbReference>
<keyword evidence="4" id="KW-1185">Reference proteome</keyword>
<accession>A0AA39QSJ3</accession>
<sequence>MPLITQCCRETIEAPKATEPRSTTLIAVGSNDYYVHQSPFHRFFFSPSAFQEVAPKSFTEHLIACTIVNWAQDKFTEEDLNTIASSFASHDDVWNQAFLAVIVLRASGSVSVNVTRDVALVLTEISNNSLQNGPCVIEPLSGDAHAVSRLLDDRYSAFVGGSVRPELTDRSFEWLNIKKRVAVPSRLYNEAIPTRPLAGLRFAVKDIIDVAGLETGCGNSDYRRLYPRKRSSAPCIQQLVDAGAIFVGKTKTTQFSEGQVPLQWFDYLPPFNPRGDSYQKPSSSCAGSAVATAAYPWIDFTVGTDTGGSIRHPAGVCGVYGLRPSTGAISSAGIYPVSSILDAVGLMARSTLMLEAAFIHMVDSSTLVLRPTLPQKKKRYKLLYPVRAKGLKLGEPERWFPFPSEPGEFPDVESQFEDSIRQLEAYTHCTRHAFNLDDLWRETRPNGQSDNLDVATGHIYTVLSTYTCVRETIDPFIADFQASNHGRSPFIDPVVKARQAHGRRISTAEYEAAVQSAEMFSKWINESLFATSDEDELTLLIFPQNWGRPDYRVDADERDLFFSTFSIYSLSYLSGCPDCTVPVGEVERHSKLTEAKMLLPISLSILSPPGTDLALLRLLSDLEKVGILKPPAAGSSMYPTQREAY</sequence>
<dbReference type="PANTHER" id="PTHR46310:SF7">
    <property type="entry name" value="AMIDASE 1"/>
    <property type="match status" value="1"/>
</dbReference>
<protein>
    <recommendedName>
        <fullName evidence="5">Amidase domain-containing protein</fullName>
    </recommendedName>
</protein>
<name>A0AA39QSJ3_9LECA</name>
<gene>
    <name evidence="3" type="ORF">JMJ35_009459</name>
</gene>
<dbReference type="EMBL" id="JAFEKC020000021">
    <property type="protein sequence ID" value="KAK0508375.1"/>
    <property type="molecule type" value="Genomic_DNA"/>
</dbReference>
<dbReference type="Pfam" id="PF01425">
    <property type="entry name" value="Amidase"/>
    <property type="match status" value="1"/>
</dbReference>
<dbReference type="InterPro" id="IPR023631">
    <property type="entry name" value="Amidase_dom"/>
</dbReference>